<keyword evidence="3" id="KW-1185">Reference proteome</keyword>
<sequence length="76" mass="8645">MAHLWFVTIRPFEDGNGRTIRATADMQLARAEGSPHRFYSMSAEIQWRHKSYYDILKNPRRAVEISRPGGVVSGGP</sequence>
<dbReference type="SUPFAM" id="SSF140931">
    <property type="entry name" value="Fic-like"/>
    <property type="match status" value="1"/>
</dbReference>
<dbReference type="Gene3D" id="1.10.3290.10">
    <property type="entry name" value="Fido-like domain"/>
    <property type="match status" value="1"/>
</dbReference>
<dbReference type="InterPro" id="IPR003812">
    <property type="entry name" value="Fido"/>
</dbReference>
<dbReference type="AlphaFoldDB" id="A0A7T4R3Y5"/>
<dbReference type="Pfam" id="PF02661">
    <property type="entry name" value="Fic"/>
    <property type="match status" value="1"/>
</dbReference>
<evidence type="ECO:0000259" key="1">
    <source>
        <dbReference type="PROSITE" id="PS51459"/>
    </source>
</evidence>
<dbReference type="PROSITE" id="PS51459">
    <property type="entry name" value="FIDO"/>
    <property type="match status" value="1"/>
</dbReference>
<protein>
    <submittedName>
        <fullName evidence="2">Fic family protein</fullName>
    </submittedName>
</protein>
<evidence type="ECO:0000313" key="3">
    <source>
        <dbReference type="Proteomes" id="UP000596063"/>
    </source>
</evidence>
<name>A0A7T4R3Y5_9GAMM</name>
<dbReference type="KEGG" id="snan:I6N98_02265"/>
<evidence type="ECO:0000313" key="2">
    <source>
        <dbReference type="EMBL" id="QQD20035.1"/>
    </source>
</evidence>
<proteinExistence type="predicted"/>
<dbReference type="Proteomes" id="UP000596063">
    <property type="component" value="Chromosome"/>
</dbReference>
<gene>
    <name evidence="2" type="ORF">I6N98_02265</name>
</gene>
<organism evidence="2 3">
    <name type="scientific">Spongiibacter nanhainus</name>
    <dbReference type="NCBI Taxonomy" id="2794344"/>
    <lineage>
        <taxon>Bacteria</taxon>
        <taxon>Pseudomonadati</taxon>
        <taxon>Pseudomonadota</taxon>
        <taxon>Gammaproteobacteria</taxon>
        <taxon>Cellvibrionales</taxon>
        <taxon>Spongiibacteraceae</taxon>
        <taxon>Spongiibacter</taxon>
    </lineage>
</organism>
<dbReference type="EMBL" id="CP066167">
    <property type="protein sequence ID" value="QQD20035.1"/>
    <property type="molecule type" value="Genomic_DNA"/>
</dbReference>
<dbReference type="InterPro" id="IPR036597">
    <property type="entry name" value="Fido-like_dom_sf"/>
</dbReference>
<feature type="domain" description="Fido" evidence="1">
    <location>
        <begin position="1"/>
        <end position="74"/>
    </location>
</feature>
<reference evidence="2 3" key="1">
    <citation type="submission" date="2020-12" db="EMBL/GenBank/DDBJ databases">
        <authorList>
            <person name="Shan Y."/>
        </authorList>
    </citation>
    <scope>NUCLEOTIDE SEQUENCE [LARGE SCALE GENOMIC DNA]</scope>
    <source>
        <strain evidence="3">csc3.9</strain>
    </source>
</reference>
<dbReference type="RefSeq" id="WP_198571511.1">
    <property type="nucleotide sequence ID" value="NZ_CP066167.1"/>
</dbReference>
<accession>A0A7T4R3Y5</accession>